<keyword evidence="6 18" id="KW-0349">Heme</keyword>
<evidence type="ECO:0000259" key="20">
    <source>
        <dbReference type="PROSITE" id="PS51002"/>
    </source>
</evidence>
<feature type="transmembrane region" description="Helical" evidence="19">
    <location>
        <begin position="311"/>
        <end position="328"/>
    </location>
</feature>
<protein>
    <recommendedName>
        <fullName evidence="4 19">Cytochrome b</fullName>
    </recommendedName>
</protein>
<feature type="transmembrane region" description="Helical" evidence="19">
    <location>
        <begin position="280"/>
        <end position="299"/>
    </location>
</feature>
<feature type="transmembrane region" description="Helical" evidence="19">
    <location>
        <begin position="170"/>
        <end position="192"/>
    </location>
</feature>
<evidence type="ECO:0000256" key="18">
    <source>
        <dbReference type="PIRSR" id="PIRSR038885-2"/>
    </source>
</evidence>
<dbReference type="PROSITE" id="PS51003">
    <property type="entry name" value="CYTB_CTER"/>
    <property type="match status" value="1"/>
</dbReference>
<evidence type="ECO:0000256" key="15">
    <source>
        <dbReference type="ARBA" id="ARBA00023128"/>
    </source>
</evidence>
<comment type="similarity">
    <text evidence="19">Belongs to the cytochrome b family.</text>
</comment>
<evidence type="ECO:0000256" key="1">
    <source>
        <dbReference type="ARBA" id="ARBA00002566"/>
    </source>
</evidence>
<feature type="transmembrane region" description="Helical" evidence="19">
    <location>
        <begin position="69"/>
        <end position="91"/>
    </location>
</feature>
<keyword evidence="12 19" id="KW-1133">Transmembrane helix</keyword>
<evidence type="ECO:0000256" key="17">
    <source>
        <dbReference type="PIRSR" id="PIRSR038885-1"/>
    </source>
</evidence>
<keyword evidence="9 18" id="KW-0479">Metal-binding</keyword>
<keyword evidence="14" id="KW-0830">Ubiquinone</keyword>
<dbReference type="GO" id="GO:0005743">
    <property type="term" value="C:mitochondrial inner membrane"/>
    <property type="evidence" value="ECO:0007669"/>
    <property type="project" value="UniProtKB-SubCell"/>
</dbReference>
<keyword evidence="13 18" id="KW-0408">Iron</keyword>
<comment type="cofactor">
    <cofactor evidence="18">
        <name>heme</name>
        <dbReference type="ChEBI" id="CHEBI:30413"/>
    </cofactor>
    <text evidence="18">Binds 2 heme groups non-covalently.</text>
</comment>
<evidence type="ECO:0000256" key="11">
    <source>
        <dbReference type="ARBA" id="ARBA00022982"/>
    </source>
</evidence>
<dbReference type="PANTHER" id="PTHR19271:SF16">
    <property type="entry name" value="CYTOCHROME B"/>
    <property type="match status" value="1"/>
</dbReference>
<evidence type="ECO:0000256" key="16">
    <source>
        <dbReference type="ARBA" id="ARBA00023136"/>
    </source>
</evidence>
<comment type="subcellular location">
    <subcellularLocation>
        <location evidence="2">Mitochondrion inner membrane</location>
        <topology evidence="2">Multi-pass membrane protein</topology>
    </subcellularLocation>
</comment>
<keyword evidence="16 19" id="KW-0472">Membrane</keyword>
<gene>
    <name evidence="22" type="primary">cob</name>
</gene>
<keyword evidence="8 19" id="KW-0812">Transmembrane</keyword>
<feature type="transmembrane region" description="Helical" evidence="19">
    <location>
        <begin position="26"/>
        <end position="48"/>
    </location>
</feature>
<dbReference type="InterPro" id="IPR036150">
    <property type="entry name" value="Cyt_b/b6_C_sf"/>
</dbReference>
<dbReference type="PROSITE" id="PS51002">
    <property type="entry name" value="CYTB_NTER"/>
    <property type="match status" value="1"/>
</dbReference>
<feature type="binding site" description="axial binding residue" evidence="18">
    <location>
        <position position="75"/>
    </location>
    <ligand>
        <name>heme b</name>
        <dbReference type="ChEBI" id="CHEBI:60344"/>
        <label>b562</label>
    </ligand>
    <ligandPart>
        <name>Fe</name>
        <dbReference type="ChEBI" id="CHEBI:18248"/>
    </ligandPart>
</feature>
<dbReference type="Pfam" id="PF00032">
    <property type="entry name" value="Cytochrom_B_C"/>
    <property type="match status" value="1"/>
</dbReference>
<dbReference type="SUPFAM" id="SSF81342">
    <property type="entry name" value="Transmembrane di-heme cytochromes"/>
    <property type="match status" value="1"/>
</dbReference>
<dbReference type="PIRSF" id="PIRSF038885">
    <property type="entry name" value="COB"/>
    <property type="match status" value="1"/>
</dbReference>
<evidence type="ECO:0000256" key="9">
    <source>
        <dbReference type="ARBA" id="ARBA00022723"/>
    </source>
</evidence>
<feature type="domain" description="Cytochrome b/b6 N-terminal region profile" evidence="20">
    <location>
        <begin position="1"/>
        <end position="201"/>
    </location>
</feature>
<feature type="binding site" description="axial binding residue" evidence="18">
    <location>
        <position position="174"/>
    </location>
    <ligand>
        <name>heme b</name>
        <dbReference type="ChEBI" id="CHEBI:60344"/>
        <label>b562</label>
    </ligand>
    <ligandPart>
        <name>Fe</name>
        <dbReference type="ChEBI" id="CHEBI:18248"/>
    </ligandPart>
</feature>
<keyword evidence="5 19" id="KW-0813">Transport</keyword>
<comment type="function">
    <text evidence="1 19">Component of the ubiquinol-cytochrome c reductase complex (complex III or cytochrome b-c1 complex) that is part of the mitochondrial respiratory chain. The b-c1 complex mediates electron transfer from ubiquinol to cytochrome c. Contributes to the generation of a proton gradient across the mitochondrial membrane that is then used for ATP synthesis.</text>
</comment>
<dbReference type="InterPro" id="IPR048259">
    <property type="entry name" value="Cytochrome_b_N_euk/bac"/>
</dbReference>
<evidence type="ECO:0000256" key="6">
    <source>
        <dbReference type="ARBA" id="ARBA00022617"/>
    </source>
</evidence>
<evidence type="ECO:0000256" key="19">
    <source>
        <dbReference type="RuleBase" id="RU362117"/>
    </source>
</evidence>
<dbReference type="InterPro" id="IPR016174">
    <property type="entry name" value="Di-haem_cyt_TM"/>
</dbReference>
<comment type="subunit">
    <text evidence="3">The main subunits of complex b-c1 are: cytochrome b, cytochrome c1 and the Rieske protein.</text>
</comment>
<dbReference type="InterPro" id="IPR005797">
    <property type="entry name" value="Cyt_b/b6_N"/>
</dbReference>
<feature type="transmembrane region" description="Helical" evidence="19">
    <location>
        <begin position="103"/>
        <end position="125"/>
    </location>
</feature>
<sequence>MLLMSKLFKSLNYAPIPSSLSYSWNFGSLLGLFLSIQILSGLFLASHYEASTNSFWSVILIDFDVNSGWLIRSFHANGASFFFILVYVHIWRGLWFGCFTQKYVWFSGISILLLMMAAAFMGYVLPWGQMSFWGATVITNLLSAIPIVGSDLVIWVWGGFSVSHPTLERLFTLHFLLPFVLLGFVMAHIILLHQHGSSNPLGLDLDSDKVYFYPYFYLKDILGGFVCLFLFVLICIYSPDFFMDPDNFVESNPMITPPHIQPEWYFLFAYAILRSVPNKLGGVVALLLSILSLSFISMGSSVSSRFSMSRMILTYSFTSVFVMLSWLGSLPAEYPFTLLSQVVSVIYFIQVILFITS</sequence>
<dbReference type="SUPFAM" id="SSF81648">
    <property type="entry name" value="a domain/subunit of cytochrome bc1 complex (Ubiquinol-cytochrome c reductase)"/>
    <property type="match status" value="1"/>
</dbReference>
<dbReference type="InterPro" id="IPR005798">
    <property type="entry name" value="Cyt_b/b6_C"/>
</dbReference>
<dbReference type="AlphaFoldDB" id="F1LKX4"/>
<keyword evidence="7 19" id="KW-0679">Respiratory chain</keyword>
<dbReference type="InterPro" id="IPR030689">
    <property type="entry name" value="Cytochrome_b"/>
</dbReference>
<comment type="cofactor">
    <cofactor evidence="19">
        <name>heme b</name>
        <dbReference type="ChEBI" id="CHEBI:60344"/>
    </cofactor>
    <text evidence="19">Binds 2 heme groups non-covalently.</text>
</comment>
<evidence type="ECO:0000256" key="12">
    <source>
        <dbReference type="ARBA" id="ARBA00022989"/>
    </source>
</evidence>
<evidence type="ECO:0000256" key="7">
    <source>
        <dbReference type="ARBA" id="ARBA00022660"/>
    </source>
</evidence>
<organism evidence="22">
    <name type="scientific">Pediculus humanus subsp. corporis</name>
    <name type="common">Body louse</name>
    <dbReference type="NCBI Taxonomy" id="121224"/>
    <lineage>
        <taxon>Eukaryota</taxon>
        <taxon>Metazoa</taxon>
        <taxon>Ecdysozoa</taxon>
        <taxon>Arthropoda</taxon>
        <taxon>Hexapoda</taxon>
        <taxon>Insecta</taxon>
        <taxon>Pterygota</taxon>
        <taxon>Neoptera</taxon>
        <taxon>Paraneoptera</taxon>
        <taxon>Psocodea</taxon>
        <taxon>Troctomorpha</taxon>
        <taxon>Phthiraptera</taxon>
        <taxon>Anoplura</taxon>
        <taxon>Pediculidae</taxon>
        <taxon>Pediculus</taxon>
    </lineage>
</organism>
<dbReference type="InterPro" id="IPR027387">
    <property type="entry name" value="Cytb/b6-like_sf"/>
</dbReference>
<feature type="binding site" evidence="17">
    <location>
        <position position="193"/>
    </location>
    <ligand>
        <name>a ubiquinone</name>
        <dbReference type="ChEBI" id="CHEBI:16389"/>
    </ligand>
</feature>
<feature type="domain" description="Cytochrome b/b6 C-terminal region profile" evidence="21">
    <location>
        <begin position="202"/>
        <end position="357"/>
    </location>
</feature>
<evidence type="ECO:0000256" key="3">
    <source>
        <dbReference type="ARBA" id="ARBA00011649"/>
    </source>
</evidence>
<name>F1LKX4_PEDHC</name>
<dbReference type="GO" id="GO:0046872">
    <property type="term" value="F:metal ion binding"/>
    <property type="evidence" value="ECO:0007669"/>
    <property type="project" value="UniProtKB-UniRule"/>
</dbReference>
<dbReference type="PANTHER" id="PTHR19271">
    <property type="entry name" value="CYTOCHROME B"/>
    <property type="match status" value="1"/>
</dbReference>
<feature type="binding site" description="axial binding residue" evidence="18">
    <location>
        <position position="89"/>
    </location>
    <ligand>
        <name>heme b</name>
        <dbReference type="ChEBI" id="CHEBI:60344"/>
        <label>b566</label>
    </ligand>
    <ligandPart>
        <name>Fe</name>
        <dbReference type="ChEBI" id="CHEBI:18248"/>
    </ligandPart>
</feature>
<keyword evidence="15 19" id="KW-0496">Mitochondrion</keyword>
<feature type="transmembrane region" description="Helical" evidence="19">
    <location>
        <begin position="221"/>
        <end position="239"/>
    </location>
</feature>
<keyword evidence="11 19" id="KW-0249">Electron transport</keyword>
<evidence type="ECO:0000256" key="4">
    <source>
        <dbReference type="ARBA" id="ARBA00013531"/>
    </source>
</evidence>
<dbReference type="EMBL" id="FJ821011">
    <property type="protein sequence ID" value="ACN91125.1"/>
    <property type="molecule type" value="Genomic_DNA"/>
</dbReference>
<accession>F1LKX4</accession>
<keyword evidence="10" id="KW-0999">Mitochondrion inner membrane</keyword>
<feature type="binding site" description="axial binding residue" evidence="18">
    <location>
        <position position="188"/>
    </location>
    <ligand>
        <name>heme b</name>
        <dbReference type="ChEBI" id="CHEBI:60344"/>
        <label>b566</label>
    </ligand>
    <ligandPart>
        <name>Fe</name>
        <dbReference type="ChEBI" id="CHEBI:18248"/>
    </ligandPart>
</feature>
<evidence type="ECO:0000256" key="14">
    <source>
        <dbReference type="ARBA" id="ARBA00023075"/>
    </source>
</evidence>
<evidence type="ECO:0000256" key="8">
    <source>
        <dbReference type="ARBA" id="ARBA00022692"/>
    </source>
</evidence>
<dbReference type="CDD" id="cd00284">
    <property type="entry name" value="Cytochrome_b_N"/>
    <property type="match status" value="1"/>
</dbReference>
<feature type="transmembrane region" description="Helical" evidence="19">
    <location>
        <begin position="334"/>
        <end position="355"/>
    </location>
</feature>
<dbReference type="GO" id="GO:0016491">
    <property type="term" value="F:oxidoreductase activity"/>
    <property type="evidence" value="ECO:0007669"/>
    <property type="project" value="UniProtKB-UniRule"/>
</dbReference>
<dbReference type="GO" id="GO:0045275">
    <property type="term" value="C:respiratory chain complex III"/>
    <property type="evidence" value="ECO:0007669"/>
    <property type="project" value="InterPro"/>
</dbReference>
<reference evidence="22" key="1">
    <citation type="journal article" date="2011" name="Gene">
        <title>Chimeric mitochondrial minichromosomes of the human body louse, Pediculus humanus: evidence for homologous and non-homologous recombination.</title>
        <authorList>
            <person name="Shao R."/>
            <person name="Barker S.C."/>
        </authorList>
    </citation>
    <scope>NUCLEOTIDE SEQUENCE</scope>
    <source>
        <strain evidence="22">Orlando</strain>
    </source>
</reference>
<geneLocation type="mitochondrion" evidence="22"/>
<dbReference type="GO" id="GO:0008121">
    <property type="term" value="F:quinol-cytochrome-c reductase activity"/>
    <property type="evidence" value="ECO:0007669"/>
    <property type="project" value="InterPro"/>
</dbReference>
<dbReference type="GO" id="GO:0006122">
    <property type="term" value="P:mitochondrial electron transport, ubiquinol to cytochrome c"/>
    <property type="evidence" value="ECO:0007669"/>
    <property type="project" value="TreeGrafter"/>
</dbReference>
<evidence type="ECO:0000256" key="10">
    <source>
        <dbReference type="ARBA" id="ARBA00022792"/>
    </source>
</evidence>
<evidence type="ECO:0000256" key="5">
    <source>
        <dbReference type="ARBA" id="ARBA00022448"/>
    </source>
</evidence>
<evidence type="ECO:0000256" key="13">
    <source>
        <dbReference type="ARBA" id="ARBA00023004"/>
    </source>
</evidence>
<evidence type="ECO:0000259" key="21">
    <source>
        <dbReference type="PROSITE" id="PS51003"/>
    </source>
</evidence>
<dbReference type="Gene3D" id="1.20.810.10">
    <property type="entry name" value="Cytochrome Bc1 Complex, Chain C"/>
    <property type="match status" value="1"/>
</dbReference>
<evidence type="ECO:0000256" key="2">
    <source>
        <dbReference type="ARBA" id="ARBA00004448"/>
    </source>
</evidence>
<dbReference type="Pfam" id="PF00033">
    <property type="entry name" value="Cytochrome_B"/>
    <property type="match status" value="1"/>
</dbReference>
<proteinExistence type="inferred from homology"/>
<evidence type="ECO:0000313" key="22">
    <source>
        <dbReference type="EMBL" id="ACN91125.1"/>
    </source>
</evidence>
<feature type="transmembrane region" description="Helical" evidence="19">
    <location>
        <begin position="137"/>
        <end position="158"/>
    </location>
</feature>